<reference evidence="3" key="1">
    <citation type="journal article" date="2019" name="Int. J. Syst. Evol. Microbiol.">
        <title>The Global Catalogue of Microorganisms (GCM) 10K type strain sequencing project: providing services to taxonomists for standard genome sequencing and annotation.</title>
        <authorList>
            <consortium name="The Broad Institute Genomics Platform"/>
            <consortium name="The Broad Institute Genome Sequencing Center for Infectious Disease"/>
            <person name="Wu L."/>
            <person name="Ma J."/>
        </authorList>
    </citation>
    <scope>NUCLEOTIDE SEQUENCE [LARGE SCALE GENOMIC DNA]</scope>
    <source>
        <strain evidence="3">CCUG 49571</strain>
    </source>
</reference>
<evidence type="ECO:0000313" key="3">
    <source>
        <dbReference type="Proteomes" id="UP001596028"/>
    </source>
</evidence>
<feature type="transmembrane region" description="Helical" evidence="1">
    <location>
        <begin position="144"/>
        <end position="162"/>
    </location>
</feature>
<evidence type="ECO:0000256" key="1">
    <source>
        <dbReference type="SAM" id="Phobius"/>
    </source>
</evidence>
<gene>
    <name evidence="2" type="ORF">ACFO3S_11005</name>
</gene>
<feature type="transmembrane region" description="Helical" evidence="1">
    <location>
        <begin position="174"/>
        <end position="192"/>
    </location>
</feature>
<keyword evidence="1" id="KW-0812">Transmembrane</keyword>
<comment type="caution">
    <text evidence="2">The sequence shown here is derived from an EMBL/GenBank/DDBJ whole genome shotgun (WGS) entry which is preliminary data.</text>
</comment>
<protein>
    <recommendedName>
        <fullName evidence="4">DUF4386 family protein</fullName>
    </recommendedName>
</protein>
<evidence type="ECO:0008006" key="4">
    <source>
        <dbReference type="Google" id="ProtNLM"/>
    </source>
</evidence>
<name>A0ABV9FCP9_9BACL</name>
<feature type="transmembrane region" description="Helical" evidence="1">
    <location>
        <begin position="20"/>
        <end position="40"/>
    </location>
</feature>
<dbReference type="RefSeq" id="WP_378095343.1">
    <property type="nucleotide sequence ID" value="NZ_JBHSEP010000006.1"/>
</dbReference>
<keyword evidence="3" id="KW-1185">Reference proteome</keyword>
<organism evidence="2 3">
    <name type="scientific">Cohnella hongkongensis</name>
    <dbReference type="NCBI Taxonomy" id="178337"/>
    <lineage>
        <taxon>Bacteria</taxon>
        <taxon>Bacillati</taxon>
        <taxon>Bacillota</taxon>
        <taxon>Bacilli</taxon>
        <taxon>Bacillales</taxon>
        <taxon>Paenibacillaceae</taxon>
        <taxon>Cohnella</taxon>
    </lineage>
</organism>
<evidence type="ECO:0000313" key="2">
    <source>
        <dbReference type="EMBL" id="MFC4598765.1"/>
    </source>
</evidence>
<accession>A0ABV9FCP9</accession>
<feature type="transmembrane region" description="Helical" evidence="1">
    <location>
        <begin position="52"/>
        <end position="77"/>
    </location>
</feature>
<dbReference type="EMBL" id="JBHSEP010000006">
    <property type="protein sequence ID" value="MFC4598765.1"/>
    <property type="molecule type" value="Genomic_DNA"/>
</dbReference>
<dbReference type="Proteomes" id="UP001596028">
    <property type="component" value="Unassembled WGS sequence"/>
</dbReference>
<sequence>MIDKSNAKESKSAPTAAGLLGWAGLLAILAGILYIVIQFIHPSEQISSVDSASWVIVACLTVAMSLFSLIGVTAIYARQARESGWLGLAGFLLFSLFWLASIAFSFVEAFVLPLLTTEAPKFVEGFLGIFGGAESEVPLGVLPALAPIAGALYLLGGLLLGIATFRAGVLPRMAAVLLAFGAVATLAGAVIPHPLDRILAAPMGLAFIWLGYALWAGRGRRIG</sequence>
<keyword evidence="1" id="KW-0472">Membrane</keyword>
<feature type="transmembrane region" description="Helical" evidence="1">
    <location>
        <begin position="198"/>
        <end position="217"/>
    </location>
</feature>
<keyword evidence="1" id="KW-1133">Transmembrane helix</keyword>
<proteinExistence type="predicted"/>
<feature type="transmembrane region" description="Helical" evidence="1">
    <location>
        <begin position="84"/>
        <end position="107"/>
    </location>
</feature>